<evidence type="ECO:0000256" key="3">
    <source>
        <dbReference type="ARBA" id="ARBA00022448"/>
    </source>
</evidence>
<dbReference type="GO" id="GO:0015386">
    <property type="term" value="F:potassium:proton antiporter activity"/>
    <property type="evidence" value="ECO:0007669"/>
    <property type="project" value="TreeGrafter"/>
</dbReference>
<keyword evidence="5" id="KW-1003">Cell membrane</keyword>
<dbReference type="Pfam" id="PF00999">
    <property type="entry name" value="Na_H_Exchanger"/>
    <property type="match status" value="1"/>
</dbReference>
<evidence type="ECO:0000256" key="4">
    <source>
        <dbReference type="ARBA" id="ARBA00022449"/>
    </source>
</evidence>
<dbReference type="GO" id="GO:0098719">
    <property type="term" value="P:sodium ion import across plasma membrane"/>
    <property type="evidence" value="ECO:0007669"/>
    <property type="project" value="TreeGrafter"/>
</dbReference>
<proteinExistence type="inferred from homology"/>
<evidence type="ECO:0000313" key="15">
    <source>
        <dbReference type="Proteomes" id="UP000183658"/>
    </source>
</evidence>
<keyword evidence="7 12" id="KW-1133">Transmembrane helix</keyword>
<evidence type="ECO:0000256" key="5">
    <source>
        <dbReference type="ARBA" id="ARBA00022475"/>
    </source>
</evidence>
<dbReference type="EMBL" id="FOFZ01000014">
    <property type="protein sequence ID" value="SER51613.1"/>
    <property type="molecule type" value="Genomic_DNA"/>
</dbReference>
<keyword evidence="15" id="KW-1185">Reference proteome</keyword>
<evidence type="ECO:0000256" key="12">
    <source>
        <dbReference type="SAM" id="Phobius"/>
    </source>
</evidence>
<protein>
    <submittedName>
        <fullName evidence="14">Monovalent cation:H+ antiporter, CPA1 family</fullName>
    </submittedName>
</protein>
<keyword evidence="10 12" id="KW-0472">Membrane</keyword>
<dbReference type="Proteomes" id="UP000183658">
    <property type="component" value="Unassembled WGS sequence"/>
</dbReference>
<evidence type="ECO:0000256" key="9">
    <source>
        <dbReference type="ARBA" id="ARBA00023065"/>
    </source>
</evidence>
<comment type="similarity">
    <text evidence="2">Belongs to the monovalent cation:proton antiporter 1 (CPA1) transporter (TC 2.A.36) family.</text>
</comment>
<keyword evidence="8" id="KW-0915">Sodium</keyword>
<dbReference type="InterPro" id="IPR018422">
    <property type="entry name" value="Cation/H_exchanger_CPA1"/>
</dbReference>
<feature type="transmembrane region" description="Helical" evidence="12">
    <location>
        <begin position="57"/>
        <end position="82"/>
    </location>
</feature>
<dbReference type="PANTHER" id="PTHR10110">
    <property type="entry name" value="SODIUM/HYDROGEN EXCHANGER"/>
    <property type="match status" value="1"/>
</dbReference>
<evidence type="ECO:0000256" key="8">
    <source>
        <dbReference type="ARBA" id="ARBA00023053"/>
    </source>
</evidence>
<feature type="domain" description="Cation/H+ exchanger transmembrane" evidence="13">
    <location>
        <begin position="2"/>
        <end position="114"/>
    </location>
</feature>
<gene>
    <name evidence="14" type="ORF">SAMN05444355_11442</name>
</gene>
<evidence type="ECO:0000256" key="10">
    <source>
        <dbReference type="ARBA" id="ARBA00023136"/>
    </source>
</evidence>
<dbReference type="PANTHER" id="PTHR10110:SF195">
    <property type="entry name" value="NA(+)_H(+) ANTIPORTER NHAS2"/>
    <property type="match status" value="1"/>
</dbReference>
<feature type="transmembrane region" description="Helical" evidence="12">
    <location>
        <begin position="35"/>
        <end position="51"/>
    </location>
</feature>
<dbReference type="AlphaFoldDB" id="A0A1H9PVH3"/>
<dbReference type="GO" id="GO:0015385">
    <property type="term" value="F:sodium:proton antiporter activity"/>
    <property type="evidence" value="ECO:0007669"/>
    <property type="project" value="InterPro"/>
</dbReference>
<sequence length="116" mass="12735">MVAAGLITGNQGKKLGISDVTAEYIDKFWELIDEILNAVLFVLIGLELLIIQTNEKILFAVIILLIITLMTRYISIYIPSIAVRLKERITQKTILILTQGGLRGGISIALALSITP</sequence>
<evidence type="ECO:0000256" key="1">
    <source>
        <dbReference type="ARBA" id="ARBA00004651"/>
    </source>
</evidence>
<dbReference type="InterPro" id="IPR006153">
    <property type="entry name" value="Cation/H_exchanger_TM"/>
</dbReference>
<keyword evidence="3" id="KW-0813">Transport</keyword>
<evidence type="ECO:0000313" key="14">
    <source>
        <dbReference type="EMBL" id="SER51613.1"/>
    </source>
</evidence>
<evidence type="ECO:0000259" key="13">
    <source>
        <dbReference type="Pfam" id="PF00999"/>
    </source>
</evidence>
<reference evidence="15" key="1">
    <citation type="submission" date="2016-10" db="EMBL/GenBank/DDBJ databases">
        <authorList>
            <person name="Varghese N."/>
            <person name="Submissions S."/>
        </authorList>
    </citation>
    <scope>NUCLEOTIDE SEQUENCE [LARGE SCALE GENOMIC DNA]</scope>
    <source>
        <strain evidence="15">DSM 15719</strain>
    </source>
</reference>
<evidence type="ECO:0000256" key="11">
    <source>
        <dbReference type="ARBA" id="ARBA00023201"/>
    </source>
</evidence>
<keyword evidence="11" id="KW-0739">Sodium transport</keyword>
<dbReference type="GO" id="GO:0051453">
    <property type="term" value="P:regulation of intracellular pH"/>
    <property type="evidence" value="ECO:0007669"/>
    <property type="project" value="TreeGrafter"/>
</dbReference>
<evidence type="ECO:0000256" key="6">
    <source>
        <dbReference type="ARBA" id="ARBA00022692"/>
    </source>
</evidence>
<organism evidence="14 15">
    <name type="scientific">Flavobacterium frigoris</name>
    <dbReference type="NCBI Taxonomy" id="229204"/>
    <lineage>
        <taxon>Bacteria</taxon>
        <taxon>Pseudomonadati</taxon>
        <taxon>Bacteroidota</taxon>
        <taxon>Flavobacteriia</taxon>
        <taxon>Flavobacteriales</taxon>
        <taxon>Flavobacteriaceae</taxon>
        <taxon>Flavobacterium</taxon>
    </lineage>
</organism>
<keyword evidence="6 12" id="KW-0812">Transmembrane</keyword>
<comment type="subcellular location">
    <subcellularLocation>
        <location evidence="1">Cell membrane</location>
        <topology evidence="1">Multi-pass membrane protein</topology>
    </subcellularLocation>
</comment>
<accession>A0A1H9PVH3</accession>
<keyword evidence="4" id="KW-0050">Antiport</keyword>
<dbReference type="GO" id="GO:0005886">
    <property type="term" value="C:plasma membrane"/>
    <property type="evidence" value="ECO:0007669"/>
    <property type="project" value="UniProtKB-SubCell"/>
</dbReference>
<name>A0A1H9PVH3_FLAFI</name>
<evidence type="ECO:0000256" key="2">
    <source>
        <dbReference type="ARBA" id="ARBA00007367"/>
    </source>
</evidence>
<evidence type="ECO:0000256" key="7">
    <source>
        <dbReference type="ARBA" id="ARBA00022989"/>
    </source>
</evidence>
<keyword evidence="9" id="KW-0406">Ion transport</keyword>